<gene>
    <name evidence="1" type="ORF">FB567DRAFT_343112</name>
</gene>
<proteinExistence type="predicted"/>
<sequence length="148" mass="16135">MVAMEANHRKSKLPEVTLTMLTGTIQGEMRCGNADTCSIGKGEYQSWTIGASLGGGTSWISGGLAVEKSWETGTSWTCEDKEGEKICIWIKIAHTEYEVQDGSYNSCGGFSPGKKYKITSPNKNNAGGYHECSTTDCRVEGTQYWVDK</sequence>
<accession>A0A8K0VYJ9</accession>
<name>A0A8K0VYJ9_9PLEO</name>
<comment type="caution">
    <text evidence="1">The sequence shown here is derived from an EMBL/GenBank/DDBJ whole genome shotgun (WGS) entry which is preliminary data.</text>
</comment>
<dbReference type="Proteomes" id="UP000813461">
    <property type="component" value="Unassembled WGS sequence"/>
</dbReference>
<dbReference type="EMBL" id="JAGMVJ010000009">
    <property type="protein sequence ID" value="KAH7087299.1"/>
    <property type="molecule type" value="Genomic_DNA"/>
</dbReference>
<dbReference type="OrthoDB" id="3641682at2759"/>
<organism evidence="1 2">
    <name type="scientific">Paraphoma chrysanthemicola</name>
    <dbReference type="NCBI Taxonomy" id="798071"/>
    <lineage>
        <taxon>Eukaryota</taxon>
        <taxon>Fungi</taxon>
        <taxon>Dikarya</taxon>
        <taxon>Ascomycota</taxon>
        <taxon>Pezizomycotina</taxon>
        <taxon>Dothideomycetes</taxon>
        <taxon>Pleosporomycetidae</taxon>
        <taxon>Pleosporales</taxon>
        <taxon>Pleosporineae</taxon>
        <taxon>Phaeosphaeriaceae</taxon>
        <taxon>Paraphoma</taxon>
    </lineage>
</organism>
<keyword evidence="2" id="KW-1185">Reference proteome</keyword>
<evidence type="ECO:0000313" key="2">
    <source>
        <dbReference type="Proteomes" id="UP000813461"/>
    </source>
</evidence>
<dbReference type="AlphaFoldDB" id="A0A8K0VYJ9"/>
<evidence type="ECO:0000313" key="1">
    <source>
        <dbReference type="EMBL" id="KAH7087299.1"/>
    </source>
</evidence>
<reference evidence="1" key="1">
    <citation type="journal article" date="2021" name="Nat. Commun.">
        <title>Genetic determinants of endophytism in the Arabidopsis root mycobiome.</title>
        <authorList>
            <person name="Mesny F."/>
            <person name="Miyauchi S."/>
            <person name="Thiergart T."/>
            <person name="Pickel B."/>
            <person name="Atanasova L."/>
            <person name="Karlsson M."/>
            <person name="Huettel B."/>
            <person name="Barry K.W."/>
            <person name="Haridas S."/>
            <person name="Chen C."/>
            <person name="Bauer D."/>
            <person name="Andreopoulos W."/>
            <person name="Pangilinan J."/>
            <person name="LaButti K."/>
            <person name="Riley R."/>
            <person name="Lipzen A."/>
            <person name="Clum A."/>
            <person name="Drula E."/>
            <person name="Henrissat B."/>
            <person name="Kohler A."/>
            <person name="Grigoriev I.V."/>
            <person name="Martin F.M."/>
            <person name="Hacquard S."/>
        </authorList>
    </citation>
    <scope>NUCLEOTIDE SEQUENCE</scope>
    <source>
        <strain evidence="1">MPI-SDFR-AT-0120</strain>
    </source>
</reference>
<protein>
    <submittedName>
        <fullName evidence="1">Uncharacterized protein</fullName>
    </submittedName>
</protein>